<reference evidence="1" key="1">
    <citation type="submission" date="2015-10" db="EMBL/GenBank/DDBJ databases">
        <title>EvidentialGene: Evidence-directed Construction of Complete mRNA Transcriptomes without Genomes.</title>
        <authorList>
            <person name="Gilbert D.G."/>
        </authorList>
    </citation>
    <scope>NUCLEOTIDE SEQUENCE</scope>
</reference>
<dbReference type="EMBL" id="GDIQ01008754">
    <property type="protein sequence ID" value="JAN85983.1"/>
    <property type="molecule type" value="Transcribed_RNA"/>
</dbReference>
<organism evidence="1">
    <name type="scientific">Daphnia magna</name>
    <dbReference type="NCBI Taxonomy" id="35525"/>
    <lineage>
        <taxon>Eukaryota</taxon>
        <taxon>Metazoa</taxon>
        <taxon>Ecdysozoa</taxon>
        <taxon>Arthropoda</taxon>
        <taxon>Crustacea</taxon>
        <taxon>Branchiopoda</taxon>
        <taxon>Diplostraca</taxon>
        <taxon>Cladocera</taxon>
        <taxon>Anomopoda</taxon>
        <taxon>Daphniidae</taxon>
        <taxon>Daphnia</taxon>
    </lineage>
</organism>
<sequence length="65" mass="7762">MLFYISKILLYKMFKLFTYAGTKRICFFDGKEKAKRRTFPKSNYKAKNCRFVTCSTCDLILSRRA</sequence>
<evidence type="ECO:0000313" key="1">
    <source>
        <dbReference type="EMBL" id="JAN85983.1"/>
    </source>
</evidence>
<accession>A0A0P6IB47</accession>
<protein>
    <submittedName>
        <fullName evidence="1">Uncharacterized protein</fullName>
    </submittedName>
</protein>
<proteinExistence type="predicted"/>
<name>A0A0P6IB47_9CRUS</name>
<dbReference type="AlphaFoldDB" id="A0A0P6IB47"/>